<dbReference type="Gene3D" id="3.30.70.1630">
    <property type="match status" value="1"/>
</dbReference>
<organism evidence="3 4">
    <name type="scientific">Shewanella insulae</name>
    <dbReference type="NCBI Taxonomy" id="2681496"/>
    <lineage>
        <taxon>Bacteria</taxon>
        <taxon>Pseudomonadati</taxon>
        <taxon>Pseudomonadota</taxon>
        <taxon>Gammaproteobacteria</taxon>
        <taxon>Alteromonadales</taxon>
        <taxon>Shewanellaceae</taxon>
        <taxon>Shewanella</taxon>
    </lineage>
</organism>
<dbReference type="SUPFAM" id="SSF103025">
    <property type="entry name" value="Folate-binding domain"/>
    <property type="match status" value="1"/>
</dbReference>
<accession>A0A6L7I3X3</accession>
<dbReference type="InterPro" id="IPR048451">
    <property type="entry name" value="YgfZ_barrel"/>
</dbReference>
<evidence type="ECO:0000313" key="3">
    <source>
        <dbReference type="EMBL" id="MXR71010.1"/>
    </source>
</evidence>
<reference evidence="3 4" key="1">
    <citation type="submission" date="2019-12" db="EMBL/GenBank/DDBJ databases">
        <title>Shewanella insulae sp. nov., isolated from a tidal flat.</title>
        <authorList>
            <person name="Yoon J.-H."/>
        </authorList>
    </citation>
    <scope>NUCLEOTIDE SEQUENCE [LARGE SCALE GENOMIC DNA]</scope>
    <source>
        <strain evidence="3 4">JBTF-M18</strain>
    </source>
</reference>
<dbReference type="PANTHER" id="PTHR22602">
    <property type="entry name" value="TRANSFERASE CAF17, MITOCHONDRIAL-RELATED"/>
    <property type="match status" value="1"/>
</dbReference>
<sequence length="322" mass="35267">MTLTVSQPQWPLNEAQPDIVFSQLSHLGLISVTGEQASSFIHGQVTTDIASLEADQWRWGAHCDPKGKMLASFRTFAHQDALLLMMPRETLALDLPQLQKYAVFSKAELVDASDDWCLLGVSGEQAAAWITQTFGEISAELTEIPGGVLLRDGECFIIAVKSDTQEELLSKIDQPIYDFSAWQAVEIAAGLPNVYARHQSQFVPQMCNLQAVDGISFTKGCYMGQETVARMKYRGGNKRALYIAQGSANVTIDESSQLEIKLDGEEGYRRGGTILEAVQRDGQLLLSAVLPNDTPLTAQLRVAGDEASTLTLVPLPYSLEEE</sequence>
<dbReference type="SUPFAM" id="SSF101790">
    <property type="entry name" value="Aminomethyltransferase beta-barrel domain"/>
    <property type="match status" value="1"/>
</dbReference>
<dbReference type="PANTHER" id="PTHR22602:SF0">
    <property type="entry name" value="TRANSFERASE CAF17, MITOCHONDRIAL-RELATED"/>
    <property type="match status" value="1"/>
</dbReference>
<comment type="caution">
    <text evidence="3">The sequence shown here is derived from an EMBL/GenBank/DDBJ whole genome shotgun (WGS) entry which is preliminary data.</text>
</comment>
<name>A0A6L7I3X3_9GAMM</name>
<dbReference type="Pfam" id="PF21130">
    <property type="entry name" value="YgfZ_barrel"/>
    <property type="match status" value="1"/>
</dbReference>
<feature type="domain" description="tRNA-modifying protein YgfZ-like beta-barrel" evidence="2">
    <location>
        <begin position="237"/>
        <end position="305"/>
    </location>
</feature>
<proteinExistence type="predicted"/>
<dbReference type="GO" id="GO:0016226">
    <property type="term" value="P:iron-sulfur cluster assembly"/>
    <property type="evidence" value="ECO:0007669"/>
    <property type="project" value="TreeGrafter"/>
</dbReference>
<gene>
    <name evidence="3" type="primary">ygfZ</name>
    <name evidence="3" type="ORF">GNT65_20340</name>
</gene>
<dbReference type="EMBL" id="WRPA01000030">
    <property type="protein sequence ID" value="MXR71010.1"/>
    <property type="molecule type" value="Genomic_DNA"/>
</dbReference>
<dbReference type="NCBIfam" id="NF007110">
    <property type="entry name" value="PRK09559.1"/>
    <property type="match status" value="1"/>
</dbReference>
<dbReference type="InterPro" id="IPR017703">
    <property type="entry name" value="YgfZ/GCV_T_CS"/>
</dbReference>
<feature type="domain" description="GCVT N-terminal" evidence="1">
    <location>
        <begin position="24"/>
        <end position="144"/>
    </location>
</feature>
<evidence type="ECO:0000259" key="1">
    <source>
        <dbReference type="Pfam" id="PF01571"/>
    </source>
</evidence>
<dbReference type="Gene3D" id="2.40.30.160">
    <property type="match status" value="1"/>
</dbReference>
<dbReference type="AlphaFoldDB" id="A0A6L7I3X3"/>
<dbReference type="NCBIfam" id="TIGR03317">
    <property type="entry name" value="ygfZ_signature"/>
    <property type="match status" value="1"/>
</dbReference>
<dbReference type="RefSeq" id="WP_160798977.1">
    <property type="nucleotide sequence ID" value="NZ_WRPA01000030.1"/>
</dbReference>
<dbReference type="Gene3D" id="3.30.70.1400">
    <property type="entry name" value="Aminomethyltransferase beta-barrel domains"/>
    <property type="match status" value="1"/>
</dbReference>
<dbReference type="InterPro" id="IPR045179">
    <property type="entry name" value="YgfZ/GcvT"/>
</dbReference>
<dbReference type="InterPro" id="IPR029043">
    <property type="entry name" value="GcvT/YgfZ_C"/>
</dbReference>
<protein>
    <submittedName>
        <fullName evidence="3">tRNA-modifying protein YgfZ</fullName>
    </submittedName>
</protein>
<dbReference type="Proteomes" id="UP000474778">
    <property type="component" value="Unassembled WGS sequence"/>
</dbReference>
<dbReference type="Pfam" id="PF01571">
    <property type="entry name" value="GCV_T"/>
    <property type="match status" value="1"/>
</dbReference>
<evidence type="ECO:0000313" key="4">
    <source>
        <dbReference type="Proteomes" id="UP000474778"/>
    </source>
</evidence>
<keyword evidence="4" id="KW-1185">Reference proteome</keyword>
<dbReference type="InterPro" id="IPR006222">
    <property type="entry name" value="GCVT_N"/>
</dbReference>
<evidence type="ECO:0000259" key="2">
    <source>
        <dbReference type="Pfam" id="PF21130"/>
    </source>
</evidence>